<dbReference type="RefSeq" id="WP_191765816.1">
    <property type="nucleotide sequence ID" value="NZ_JACSPM010000002.1"/>
</dbReference>
<comment type="caution">
    <text evidence="2">The sequence shown here is derived from an EMBL/GenBank/DDBJ whole genome shotgun (WGS) entry which is preliminary data.</text>
</comment>
<dbReference type="Proteomes" id="UP000602532">
    <property type="component" value="Unassembled WGS sequence"/>
</dbReference>
<name>A0ABR8X2B5_9MICO</name>
<sequence>MTQTTGPSPQPASEDAPDVADVLEQLRLAEARLARRRQHESGLTETDRAAMRFLLESVDTDEVTPTMVANAVHLSPAAGTALIDRLVARGMVHVEPHPRDRRKKLVRPFDRTADPDHLDPLTTQLRDLAARLPAQEARVIAAFLEKVRAAVVATVAATTVSSGSPASARLRP</sequence>
<dbReference type="InterPro" id="IPR036388">
    <property type="entry name" value="WH-like_DNA-bd_sf"/>
</dbReference>
<dbReference type="SUPFAM" id="SSF46785">
    <property type="entry name" value="Winged helix' DNA-binding domain"/>
    <property type="match status" value="1"/>
</dbReference>
<proteinExistence type="predicted"/>
<keyword evidence="3" id="KW-1185">Reference proteome</keyword>
<dbReference type="InterPro" id="IPR036390">
    <property type="entry name" value="WH_DNA-bd_sf"/>
</dbReference>
<organism evidence="2 3">
    <name type="scientific">Microbacterium gallinarum</name>
    <dbReference type="NCBI Taxonomy" id="2762209"/>
    <lineage>
        <taxon>Bacteria</taxon>
        <taxon>Bacillati</taxon>
        <taxon>Actinomycetota</taxon>
        <taxon>Actinomycetes</taxon>
        <taxon>Micrococcales</taxon>
        <taxon>Microbacteriaceae</taxon>
        <taxon>Microbacterium</taxon>
    </lineage>
</organism>
<accession>A0ABR8X2B5</accession>
<gene>
    <name evidence="2" type="ORF">H9622_07730</name>
</gene>
<dbReference type="Gene3D" id="1.10.10.10">
    <property type="entry name" value="Winged helix-like DNA-binding domain superfamily/Winged helix DNA-binding domain"/>
    <property type="match status" value="1"/>
</dbReference>
<evidence type="ECO:0000259" key="1">
    <source>
        <dbReference type="SMART" id="SM00347"/>
    </source>
</evidence>
<dbReference type="PANTHER" id="PTHR33164:SF104">
    <property type="entry name" value="TRANSCRIPTIONAL REGULATORY PROTEIN"/>
    <property type="match status" value="1"/>
</dbReference>
<evidence type="ECO:0000313" key="2">
    <source>
        <dbReference type="EMBL" id="MBD8023477.1"/>
    </source>
</evidence>
<protein>
    <submittedName>
        <fullName evidence="2">MarR family transcriptional regulator</fullName>
    </submittedName>
</protein>
<feature type="domain" description="HTH marR-type" evidence="1">
    <location>
        <begin position="36"/>
        <end position="137"/>
    </location>
</feature>
<reference evidence="2 3" key="1">
    <citation type="submission" date="2020-08" db="EMBL/GenBank/DDBJ databases">
        <title>A Genomic Blueprint of the Chicken Gut Microbiome.</title>
        <authorList>
            <person name="Gilroy R."/>
            <person name="Ravi A."/>
            <person name="Getino M."/>
            <person name="Pursley I."/>
            <person name="Horton D.L."/>
            <person name="Alikhan N.-F."/>
            <person name="Baker D."/>
            <person name="Gharbi K."/>
            <person name="Hall N."/>
            <person name="Watson M."/>
            <person name="Adriaenssens E.M."/>
            <person name="Foster-Nyarko E."/>
            <person name="Jarju S."/>
            <person name="Secka A."/>
            <person name="Antonio M."/>
            <person name="Oren A."/>
            <person name="Chaudhuri R."/>
            <person name="La Ragione R.M."/>
            <person name="Hildebrand F."/>
            <person name="Pallen M.J."/>
        </authorList>
    </citation>
    <scope>NUCLEOTIDE SEQUENCE [LARGE SCALE GENOMIC DNA]</scope>
    <source>
        <strain evidence="2 3">Sa1CUA4</strain>
    </source>
</reference>
<dbReference type="Pfam" id="PF12802">
    <property type="entry name" value="MarR_2"/>
    <property type="match status" value="1"/>
</dbReference>
<dbReference type="EMBL" id="JACSPM010000002">
    <property type="protein sequence ID" value="MBD8023477.1"/>
    <property type="molecule type" value="Genomic_DNA"/>
</dbReference>
<dbReference type="SMART" id="SM00347">
    <property type="entry name" value="HTH_MARR"/>
    <property type="match status" value="1"/>
</dbReference>
<dbReference type="PANTHER" id="PTHR33164">
    <property type="entry name" value="TRANSCRIPTIONAL REGULATOR, MARR FAMILY"/>
    <property type="match status" value="1"/>
</dbReference>
<dbReference type="InterPro" id="IPR039422">
    <property type="entry name" value="MarR/SlyA-like"/>
</dbReference>
<evidence type="ECO:0000313" key="3">
    <source>
        <dbReference type="Proteomes" id="UP000602532"/>
    </source>
</evidence>
<dbReference type="InterPro" id="IPR000835">
    <property type="entry name" value="HTH_MarR-typ"/>
</dbReference>